<keyword evidence="1" id="KW-1133">Transmembrane helix</keyword>
<reference evidence="2" key="1">
    <citation type="submission" date="2021-01" db="EMBL/GenBank/DDBJ databases">
        <authorList>
            <person name="Corre E."/>
            <person name="Pelletier E."/>
            <person name="Niang G."/>
            <person name="Scheremetjew M."/>
            <person name="Finn R."/>
            <person name="Kale V."/>
            <person name="Holt S."/>
            <person name="Cochrane G."/>
            <person name="Meng A."/>
            <person name="Brown T."/>
            <person name="Cohen L."/>
        </authorList>
    </citation>
    <scope>NUCLEOTIDE SEQUENCE</scope>
    <source>
        <strain evidence="2">CCMP1594</strain>
    </source>
</reference>
<evidence type="ECO:0000313" key="2">
    <source>
        <dbReference type="EMBL" id="CAE0838958.1"/>
    </source>
</evidence>
<dbReference type="AlphaFoldDB" id="A0A7S4LM95"/>
<gene>
    <name evidence="2" type="ORF">EGYM00163_LOCUS50330</name>
</gene>
<evidence type="ECO:0000256" key="1">
    <source>
        <dbReference type="SAM" id="Phobius"/>
    </source>
</evidence>
<organism evidence="2">
    <name type="scientific">Eutreptiella gymnastica</name>
    <dbReference type="NCBI Taxonomy" id="73025"/>
    <lineage>
        <taxon>Eukaryota</taxon>
        <taxon>Discoba</taxon>
        <taxon>Euglenozoa</taxon>
        <taxon>Euglenida</taxon>
        <taxon>Spirocuta</taxon>
        <taxon>Euglenophyceae</taxon>
        <taxon>Eutreptiales</taxon>
        <taxon>Eutreptiaceae</taxon>
        <taxon>Eutreptiella</taxon>
    </lineage>
</organism>
<keyword evidence="1" id="KW-0472">Membrane</keyword>
<protein>
    <submittedName>
        <fullName evidence="2">Uncharacterized protein</fullName>
    </submittedName>
</protein>
<name>A0A7S4LM95_9EUGL</name>
<keyword evidence="1" id="KW-0812">Transmembrane</keyword>
<proteinExistence type="predicted"/>
<accession>A0A7S4LM95</accession>
<sequence>MQFLHPFFLRSGTYFVGTQMVEQRGRPVRYLDTERTPHPTRDWALCPCYSLKGTPANHHPLLRHGPGCLRSYLAFGTHGHRVERRGQGAVWGARLDGTRQQVLSSSSRRHGAWSWVVVVLLEVIVQLLLLLLVLSLIWHLL</sequence>
<dbReference type="EMBL" id="HBJA01146192">
    <property type="protein sequence ID" value="CAE0838958.1"/>
    <property type="molecule type" value="Transcribed_RNA"/>
</dbReference>
<feature type="transmembrane region" description="Helical" evidence="1">
    <location>
        <begin position="112"/>
        <end position="138"/>
    </location>
</feature>